<protein>
    <submittedName>
        <fullName evidence="2">Uncharacterized protein</fullName>
    </submittedName>
</protein>
<dbReference type="Proteomes" id="UP000198982">
    <property type="component" value="Unassembled WGS sequence"/>
</dbReference>
<reference evidence="3" key="1">
    <citation type="submission" date="2016-10" db="EMBL/GenBank/DDBJ databases">
        <authorList>
            <person name="Varghese N."/>
            <person name="Submissions S."/>
        </authorList>
    </citation>
    <scope>NUCLEOTIDE SEQUENCE [LARGE SCALE GENOMIC DNA]</scope>
    <source>
        <strain evidence="3">DSM 9751</strain>
    </source>
</reference>
<evidence type="ECO:0000313" key="3">
    <source>
        <dbReference type="Proteomes" id="UP000198982"/>
    </source>
</evidence>
<keyword evidence="3" id="KW-1185">Reference proteome</keyword>
<proteinExistence type="predicted"/>
<keyword evidence="1" id="KW-0732">Signal</keyword>
<feature type="chain" id="PRO_5011536165" evidence="1">
    <location>
        <begin position="22"/>
        <end position="149"/>
    </location>
</feature>
<sequence length="149" mass="16446">MPHFSRAALLGLLLSSLAAQAAQKQEQDQDQHIYYSMVPGQFMLIGKQPDGGPTYSGTAVIRYENQALTLVKTINGQTTSAIGKVERANIAQADVLRFSEPGQSATCLVRGDLDNYSRLSCYWTRDGVDHREPGLEAYFPTETWPGHQD</sequence>
<dbReference type="RefSeq" id="WP_092312655.1">
    <property type="nucleotide sequence ID" value="NZ_FNTJ01000001.1"/>
</dbReference>
<evidence type="ECO:0000313" key="2">
    <source>
        <dbReference type="EMBL" id="SEB71233.1"/>
    </source>
</evidence>
<organism evidence="2 3">
    <name type="scientific">Pseudomonas saponiphila</name>
    <dbReference type="NCBI Taxonomy" id="556534"/>
    <lineage>
        <taxon>Bacteria</taxon>
        <taxon>Pseudomonadati</taxon>
        <taxon>Pseudomonadota</taxon>
        <taxon>Gammaproteobacteria</taxon>
        <taxon>Pseudomonadales</taxon>
        <taxon>Pseudomonadaceae</taxon>
        <taxon>Pseudomonas</taxon>
    </lineage>
</organism>
<feature type="signal peptide" evidence="1">
    <location>
        <begin position="1"/>
        <end position="21"/>
    </location>
</feature>
<evidence type="ECO:0000256" key="1">
    <source>
        <dbReference type="SAM" id="SignalP"/>
    </source>
</evidence>
<dbReference type="AlphaFoldDB" id="A0A1H4LKK4"/>
<name>A0A1H4LKK4_9PSED</name>
<accession>A0A1H4LKK4</accession>
<gene>
    <name evidence="2" type="ORF">SAMN05216178_1960</name>
</gene>
<dbReference type="EMBL" id="FNTJ01000001">
    <property type="protein sequence ID" value="SEB71233.1"/>
    <property type="molecule type" value="Genomic_DNA"/>
</dbReference>